<evidence type="ECO:0000313" key="3">
    <source>
        <dbReference type="RefSeq" id="XP_072846196.1"/>
    </source>
</evidence>
<dbReference type="GeneID" id="140704472"/>
<name>A0ABM5FLE1_9SAUR</name>
<evidence type="ECO:0008006" key="4">
    <source>
        <dbReference type="Google" id="ProtNLM"/>
    </source>
</evidence>
<dbReference type="RefSeq" id="XP_072846195.1">
    <property type="nucleotide sequence ID" value="XM_072990094.1"/>
</dbReference>
<evidence type="ECO:0000313" key="1">
    <source>
        <dbReference type="Proteomes" id="UP001652642"/>
    </source>
</evidence>
<dbReference type="Proteomes" id="UP001652642">
    <property type="component" value="Chromosome 2"/>
</dbReference>
<organism evidence="1 2">
    <name type="scientific">Pogona vitticeps</name>
    <name type="common">central bearded dragon</name>
    <dbReference type="NCBI Taxonomy" id="103695"/>
    <lineage>
        <taxon>Eukaryota</taxon>
        <taxon>Metazoa</taxon>
        <taxon>Chordata</taxon>
        <taxon>Craniata</taxon>
        <taxon>Vertebrata</taxon>
        <taxon>Euteleostomi</taxon>
        <taxon>Lepidosauria</taxon>
        <taxon>Squamata</taxon>
        <taxon>Bifurcata</taxon>
        <taxon>Unidentata</taxon>
        <taxon>Episquamata</taxon>
        <taxon>Toxicofera</taxon>
        <taxon>Iguania</taxon>
        <taxon>Acrodonta</taxon>
        <taxon>Agamidae</taxon>
        <taxon>Amphibolurinae</taxon>
        <taxon>Pogona</taxon>
    </lineage>
</organism>
<dbReference type="SUPFAM" id="SSF56219">
    <property type="entry name" value="DNase I-like"/>
    <property type="match status" value="1"/>
</dbReference>
<reference evidence="1 2" key="1">
    <citation type="submission" date="2025-05" db="UniProtKB">
        <authorList>
            <consortium name="RefSeq"/>
        </authorList>
    </citation>
    <scope>NUCLEOTIDE SEQUENCE [LARGE SCALE GENOMIC DNA]</scope>
</reference>
<protein>
    <recommendedName>
        <fullName evidence="4">Craniofacial development protein 2-like</fullName>
    </recommendedName>
</protein>
<keyword evidence="1" id="KW-1185">Reference proteome</keyword>
<dbReference type="RefSeq" id="XP_072846196.1">
    <property type="nucleotide sequence ID" value="XM_072990095.1"/>
</dbReference>
<dbReference type="Gene3D" id="3.60.10.10">
    <property type="entry name" value="Endonuclease/exonuclease/phosphatase"/>
    <property type="match status" value="1"/>
</dbReference>
<evidence type="ECO:0000313" key="2">
    <source>
        <dbReference type="RefSeq" id="XP_072846195.1"/>
    </source>
</evidence>
<gene>
    <name evidence="2 3" type="primary">LOC140704472</name>
</gene>
<sequence length="361" mass="42636">MKQGKRLIEFCEENKLVITNTLFHQHKRQLYTWKSPDEQYRNQIDYILCSQIWRSSIQSAKTRPGADCGSDHQLLIAKFKLKLNRVGKTTGLVRYNLNHIPYEYTVEMKNRFKELDLVDRVPEELWIEARNIVQEAATKTIPKKRKCKKAKWLSNEALEIAERRRETKCKGDRESYRKLNADFQRIARRDKRAFLNEKCKEVEENNRKGKTRDLFRKIGDIKGTFYAKMNMIKDKNGRHLTEAEDIKKRWQEYTEELYQKDLDIPDNPDHVVADLEPDILESEVKWALESLSNNKASGGDGIPVELFKILKDDAVKVLHSICKQVWKTQQWPEDWKRSIYIPIPKKGSAKECSNYRTIAFI</sequence>
<dbReference type="PANTHER" id="PTHR19446">
    <property type="entry name" value="REVERSE TRANSCRIPTASES"/>
    <property type="match status" value="1"/>
</dbReference>
<accession>A0ABM5FLE1</accession>
<dbReference type="InterPro" id="IPR036691">
    <property type="entry name" value="Endo/exonu/phosph_ase_sf"/>
</dbReference>
<proteinExistence type="predicted"/>